<accession>A0A1T4ZSB6</accession>
<feature type="transmembrane region" description="Helical" evidence="1">
    <location>
        <begin position="6"/>
        <end position="23"/>
    </location>
</feature>
<protein>
    <submittedName>
        <fullName evidence="2">Uncharacterized protein</fullName>
    </submittedName>
</protein>
<organism evidence="2 3">
    <name type="scientific">Maribacter arcticus</name>
    <dbReference type="NCBI Taxonomy" id="561365"/>
    <lineage>
        <taxon>Bacteria</taxon>
        <taxon>Pseudomonadati</taxon>
        <taxon>Bacteroidota</taxon>
        <taxon>Flavobacteriia</taxon>
        <taxon>Flavobacteriales</taxon>
        <taxon>Flavobacteriaceae</taxon>
        <taxon>Maribacter</taxon>
    </lineage>
</organism>
<dbReference type="RefSeq" id="WP_143814373.1">
    <property type="nucleotide sequence ID" value="NZ_FUYL01000001.1"/>
</dbReference>
<dbReference type="Proteomes" id="UP000190339">
    <property type="component" value="Unassembled WGS sequence"/>
</dbReference>
<feature type="transmembrane region" description="Helical" evidence="1">
    <location>
        <begin position="105"/>
        <end position="124"/>
    </location>
</feature>
<keyword evidence="1" id="KW-0472">Membrane</keyword>
<dbReference type="AlphaFoldDB" id="A0A1T4ZSB6"/>
<reference evidence="3" key="1">
    <citation type="submission" date="2017-02" db="EMBL/GenBank/DDBJ databases">
        <authorList>
            <person name="Varghese N."/>
            <person name="Submissions S."/>
        </authorList>
    </citation>
    <scope>NUCLEOTIDE SEQUENCE [LARGE SCALE GENOMIC DNA]</scope>
    <source>
        <strain evidence="3">DSM 23546</strain>
    </source>
</reference>
<feature type="transmembrane region" description="Helical" evidence="1">
    <location>
        <begin position="35"/>
        <end position="53"/>
    </location>
</feature>
<feature type="transmembrane region" description="Helical" evidence="1">
    <location>
        <begin position="199"/>
        <end position="219"/>
    </location>
</feature>
<name>A0A1T4ZSB6_9FLAO</name>
<evidence type="ECO:0000256" key="1">
    <source>
        <dbReference type="SAM" id="Phobius"/>
    </source>
</evidence>
<feature type="transmembrane region" description="Helical" evidence="1">
    <location>
        <begin position="163"/>
        <end position="187"/>
    </location>
</feature>
<feature type="transmembrane region" description="Helical" evidence="1">
    <location>
        <begin position="73"/>
        <end position="93"/>
    </location>
</feature>
<keyword evidence="3" id="KW-1185">Reference proteome</keyword>
<dbReference type="OrthoDB" id="1435288at2"/>
<feature type="transmembrane region" description="Helical" evidence="1">
    <location>
        <begin position="130"/>
        <end position="151"/>
    </location>
</feature>
<dbReference type="EMBL" id="FUYL01000001">
    <property type="protein sequence ID" value="SKB25459.1"/>
    <property type="molecule type" value="Genomic_DNA"/>
</dbReference>
<evidence type="ECO:0000313" key="3">
    <source>
        <dbReference type="Proteomes" id="UP000190339"/>
    </source>
</evidence>
<sequence length="228" mass="27618">MLEYILNNYFMLLYFLALILSIVKYHLYYDTILKYLPILIVYTFLTETLGIIIRDVDEIQIIYKQEYYNYNTAIFNIFDIIFFLYFFYIFYHIIENSLCKKIIKYGSVVFVLTCTINLFVQDFYVDPQNYAIIIGAIILLYAVLNYLYTTFSKKHKLQLHNNLLFWISLGILIFYTFYPVSMYILTYHYNFYDQYNLTVFHHATIGVLYSCIIIGFMFMKRLRIISKK</sequence>
<dbReference type="STRING" id="561365.SAMN05660866_00206"/>
<proteinExistence type="predicted"/>
<keyword evidence="1" id="KW-1133">Transmembrane helix</keyword>
<evidence type="ECO:0000313" key="2">
    <source>
        <dbReference type="EMBL" id="SKB25459.1"/>
    </source>
</evidence>
<keyword evidence="1" id="KW-0812">Transmembrane</keyword>
<gene>
    <name evidence="2" type="ORF">SAMN05660866_00206</name>
</gene>